<feature type="region of interest" description="Disordered" evidence="6">
    <location>
        <begin position="112"/>
        <end position="138"/>
    </location>
</feature>
<evidence type="ECO:0000256" key="5">
    <source>
        <dbReference type="ARBA" id="ARBA00023163"/>
    </source>
</evidence>
<evidence type="ECO:0000256" key="2">
    <source>
        <dbReference type="ARBA" id="ARBA00022898"/>
    </source>
</evidence>
<evidence type="ECO:0000256" key="4">
    <source>
        <dbReference type="ARBA" id="ARBA00023125"/>
    </source>
</evidence>
<accession>A0A1H2JDI5</accession>
<dbReference type="Pfam" id="PF00155">
    <property type="entry name" value="Aminotran_1_2"/>
    <property type="match status" value="1"/>
</dbReference>
<dbReference type="GO" id="GO:0008483">
    <property type="term" value="F:transaminase activity"/>
    <property type="evidence" value="ECO:0007669"/>
    <property type="project" value="UniProtKB-KW"/>
</dbReference>
<dbReference type="InterPro" id="IPR036388">
    <property type="entry name" value="WH-like_DNA-bd_sf"/>
</dbReference>
<dbReference type="CDD" id="cd07377">
    <property type="entry name" value="WHTH_GntR"/>
    <property type="match status" value="1"/>
</dbReference>
<dbReference type="Gene3D" id="1.10.10.10">
    <property type="entry name" value="Winged helix-like DNA-binding domain superfamily/Winged helix DNA-binding domain"/>
    <property type="match status" value="1"/>
</dbReference>
<dbReference type="InterPro" id="IPR015421">
    <property type="entry name" value="PyrdxlP-dep_Trfase_major"/>
</dbReference>
<keyword evidence="8" id="KW-0808">Transferase</keyword>
<name>A0A1H2JDI5_9ACTN</name>
<evidence type="ECO:0000259" key="7">
    <source>
        <dbReference type="PROSITE" id="PS50949"/>
    </source>
</evidence>
<dbReference type="InterPro" id="IPR051446">
    <property type="entry name" value="HTH_trans_reg/aminotransferase"/>
</dbReference>
<reference evidence="8 9" key="1">
    <citation type="submission" date="2016-10" db="EMBL/GenBank/DDBJ databases">
        <authorList>
            <person name="de Groot N.N."/>
        </authorList>
    </citation>
    <scope>NUCLEOTIDE SEQUENCE [LARGE SCALE GENOMIC DNA]</scope>
    <source>
        <strain evidence="8 9">DSM 44215</strain>
    </source>
</reference>
<organism evidence="8 9">
    <name type="scientific">Gordonia westfalica</name>
    <dbReference type="NCBI Taxonomy" id="158898"/>
    <lineage>
        <taxon>Bacteria</taxon>
        <taxon>Bacillati</taxon>
        <taxon>Actinomycetota</taxon>
        <taxon>Actinomycetes</taxon>
        <taxon>Mycobacteriales</taxon>
        <taxon>Gordoniaceae</taxon>
        <taxon>Gordonia</taxon>
    </lineage>
</organism>
<dbReference type="InterPro" id="IPR004839">
    <property type="entry name" value="Aminotransferase_I/II_large"/>
</dbReference>
<dbReference type="GO" id="GO:0003700">
    <property type="term" value="F:DNA-binding transcription factor activity"/>
    <property type="evidence" value="ECO:0007669"/>
    <property type="project" value="InterPro"/>
</dbReference>
<dbReference type="OrthoDB" id="199743at2"/>
<dbReference type="PROSITE" id="PS50949">
    <property type="entry name" value="HTH_GNTR"/>
    <property type="match status" value="1"/>
</dbReference>
<keyword evidence="4" id="KW-0238">DNA-binding</keyword>
<comment type="similarity">
    <text evidence="1">In the C-terminal section; belongs to the class-I pyridoxal-phosphate-dependent aminotransferase family.</text>
</comment>
<evidence type="ECO:0000313" key="8">
    <source>
        <dbReference type="EMBL" id="SDU54470.1"/>
    </source>
</evidence>
<gene>
    <name evidence="8" type="ORF">SAMN04488548_1342011</name>
</gene>
<evidence type="ECO:0000256" key="6">
    <source>
        <dbReference type="SAM" id="MobiDB-lite"/>
    </source>
</evidence>
<dbReference type="RefSeq" id="WP_074850311.1">
    <property type="nucleotide sequence ID" value="NZ_FNLM01000034.1"/>
</dbReference>
<keyword evidence="8" id="KW-0032">Aminotransferase</keyword>
<dbReference type="GO" id="GO:0030170">
    <property type="term" value="F:pyridoxal phosphate binding"/>
    <property type="evidence" value="ECO:0007669"/>
    <property type="project" value="InterPro"/>
</dbReference>
<dbReference type="InterPro" id="IPR015424">
    <property type="entry name" value="PyrdxlP-dep_Trfase"/>
</dbReference>
<protein>
    <submittedName>
        <fullName evidence="8">GntR family transcriptional regulator / MocR family aminotransferase</fullName>
    </submittedName>
</protein>
<dbReference type="CDD" id="cd00609">
    <property type="entry name" value="AAT_like"/>
    <property type="match status" value="1"/>
</dbReference>
<keyword evidence="5" id="KW-0804">Transcription</keyword>
<dbReference type="AlphaFoldDB" id="A0A1H2JDI5"/>
<keyword evidence="2" id="KW-0663">Pyridoxal phosphate</keyword>
<dbReference type="PANTHER" id="PTHR46577">
    <property type="entry name" value="HTH-TYPE TRANSCRIPTIONAL REGULATORY PROTEIN GABR"/>
    <property type="match status" value="1"/>
</dbReference>
<dbReference type="Proteomes" id="UP000183180">
    <property type="component" value="Unassembled WGS sequence"/>
</dbReference>
<dbReference type="EMBL" id="FNLM01000034">
    <property type="protein sequence ID" value="SDU54470.1"/>
    <property type="molecule type" value="Genomic_DNA"/>
</dbReference>
<dbReference type="InterPro" id="IPR000524">
    <property type="entry name" value="Tscrpt_reg_HTH_GntR"/>
</dbReference>
<sequence length="507" mass="54243">MEENRVNPATPDATTPDPWAEVAARLGADLFLDLQPDPEASARGRGATLRRTLTEALRSAILDGRLPAGTALPPYRSLAADLGLARGTVSTVYQELIAEGWLTARQGSATRVADGAAHPDTATKTTDTQIAGEEPAPPTTFRFPHDFSLGQPCASMFPRTDWIRATRRVLTDVGDEAFAPSHPQGRPELRRALSGYLSRTRGVRASADRIVLGTAVQAALELLSRTVFGDVIAVESRGLPFHWQAVERGGTRVIPIPVDAEGMVIDDLERSDASAVLLSPSHQFPTGVALSPARRMQVIEWARRTGAIIVEDDYDGEFRYDRDPVGALQSLGPDVVIHAGSMSKSLSPAVRAGWLALPPTLVDIVVGAKGMREPDASIVDQLILADLIHSGAYDRHIRRSRQFYRQRRDALVDAVSASGFEVPGIAAGLHAVVPVGHADEHTLIHQAFERGIGVVGLSLFRHPDADPLPNGGLVVGFGAPAASTFTTDLQALRDLLAVSPAARRVVP</sequence>
<evidence type="ECO:0000256" key="3">
    <source>
        <dbReference type="ARBA" id="ARBA00023015"/>
    </source>
</evidence>
<feature type="domain" description="HTH gntR-type" evidence="7">
    <location>
        <begin position="47"/>
        <end position="115"/>
    </location>
</feature>
<proteinExistence type="inferred from homology"/>
<evidence type="ECO:0000313" key="9">
    <source>
        <dbReference type="Proteomes" id="UP000183180"/>
    </source>
</evidence>
<evidence type="ECO:0000256" key="1">
    <source>
        <dbReference type="ARBA" id="ARBA00005384"/>
    </source>
</evidence>
<dbReference type="SMART" id="SM00345">
    <property type="entry name" value="HTH_GNTR"/>
    <property type="match status" value="1"/>
</dbReference>
<dbReference type="SUPFAM" id="SSF46785">
    <property type="entry name" value="Winged helix' DNA-binding domain"/>
    <property type="match status" value="1"/>
</dbReference>
<keyword evidence="3" id="KW-0805">Transcription regulation</keyword>
<dbReference type="STRING" id="158898.SAMN04488548_1342011"/>
<dbReference type="Gene3D" id="3.40.640.10">
    <property type="entry name" value="Type I PLP-dependent aspartate aminotransferase-like (Major domain)"/>
    <property type="match status" value="1"/>
</dbReference>
<dbReference type="SUPFAM" id="SSF53383">
    <property type="entry name" value="PLP-dependent transferases"/>
    <property type="match status" value="1"/>
</dbReference>
<dbReference type="InterPro" id="IPR036390">
    <property type="entry name" value="WH_DNA-bd_sf"/>
</dbReference>
<dbReference type="Pfam" id="PF00392">
    <property type="entry name" value="GntR"/>
    <property type="match status" value="1"/>
</dbReference>
<dbReference type="PANTHER" id="PTHR46577:SF1">
    <property type="entry name" value="HTH-TYPE TRANSCRIPTIONAL REGULATORY PROTEIN GABR"/>
    <property type="match status" value="1"/>
</dbReference>
<dbReference type="GO" id="GO:0003677">
    <property type="term" value="F:DNA binding"/>
    <property type="evidence" value="ECO:0007669"/>
    <property type="project" value="UniProtKB-KW"/>
</dbReference>